<accession>A0A078ABJ4</accession>
<feature type="region of interest" description="Disordered" evidence="1">
    <location>
        <begin position="185"/>
        <end position="216"/>
    </location>
</feature>
<evidence type="ECO:0000313" key="3">
    <source>
        <dbReference type="Proteomes" id="UP000039865"/>
    </source>
</evidence>
<protein>
    <submittedName>
        <fullName evidence="2">Uncharacterized protein</fullName>
    </submittedName>
</protein>
<gene>
    <name evidence="2" type="primary">Contig3828.g4093</name>
    <name evidence="2" type="ORF">STYLEM_8227</name>
</gene>
<feature type="compositionally biased region" description="Basic and acidic residues" evidence="1">
    <location>
        <begin position="249"/>
        <end position="261"/>
    </location>
</feature>
<feature type="region of interest" description="Disordered" evidence="1">
    <location>
        <begin position="233"/>
        <end position="270"/>
    </location>
</feature>
<feature type="compositionally biased region" description="Polar residues" evidence="1">
    <location>
        <begin position="98"/>
        <end position="109"/>
    </location>
</feature>
<feature type="compositionally biased region" description="Polar residues" evidence="1">
    <location>
        <begin position="57"/>
        <end position="71"/>
    </location>
</feature>
<evidence type="ECO:0000313" key="2">
    <source>
        <dbReference type="EMBL" id="CDW79241.1"/>
    </source>
</evidence>
<feature type="compositionally biased region" description="Low complexity" evidence="1">
    <location>
        <begin position="110"/>
        <end position="120"/>
    </location>
</feature>
<feature type="region of interest" description="Disordered" evidence="1">
    <location>
        <begin position="57"/>
        <end position="125"/>
    </location>
</feature>
<dbReference type="AlphaFoldDB" id="A0A078ABJ4"/>
<proteinExistence type="predicted"/>
<sequence length="575" mass="66148">MIVQKLQDQHRSNGWNGNMKISYRLRDLLKVYEPLQGERNVNRLEVNQIPIAQQLTQNTLPSSKSASQFGMTGSRENRRTIRIPSGKDSPNRKEQFKTPESFNVKYRNTNSIKSKNGSNKSNDEDLLNSLQSIRDDEEYQINEYLSTVKKEMRQRESNLNLFSSTETDFKTQQIIKHTIFTKVSQQDPYKPKTTKNKNSNNQISFSPSKNHILRKKSSGDSCYRLVSEMKLKQEKSFDNDNNSPYSESSNKDNHLQQEETVHQTTLTRDSPIKQRYRMKSQSTLADAVKAQKSIKNLLSATDHTSGSISIQNFKSGYLVDQSSCKYLNSQASIPQTSSYIPKNVMGRQASTFIATEVNNLERLMLESAATDNHATPTSSIMNADSPIVQILTKIDRHTDTDQLRLNEIKSLGESLDETISKEDEQDDADDESIDQLIKNYRPIHSRDNRKMIIGLGYNKRLVRHCNNESEQSSVQRQQTASKFKQAQTSYFKNRHMLRNMLDKPDEKYLHFEFQKRLATISSTPQNLDQKRFTLEVYDFCMKQKSAIPTLSQEAITTFTNQSIQSFGKSLGRVYK</sequence>
<dbReference type="InParanoid" id="A0A078ABJ4"/>
<name>A0A078ABJ4_STYLE</name>
<dbReference type="EMBL" id="CCKQ01007818">
    <property type="protein sequence ID" value="CDW79241.1"/>
    <property type="molecule type" value="Genomic_DNA"/>
</dbReference>
<feature type="compositionally biased region" description="Polar residues" evidence="1">
    <location>
        <begin position="239"/>
        <end position="248"/>
    </location>
</feature>
<organism evidence="2 3">
    <name type="scientific">Stylonychia lemnae</name>
    <name type="common">Ciliate</name>
    <dbReference type="NCBI Taxonomy" id="5949"/>
    <lineage>
        <taxon>Eukaryota</taxon>
        <taxon>Sar</taxon>
        <taxon>Alveolata</taxon>
        <taxon>Ciliophora</taxon>
        <taxon>Intramacronucleata</taxon>
        <taxon>Spirotrichea</taxon>
        <taxon>Stichotrichia</taxon>
        <taxon>Sporadotrichida</taxon>
        <taxon>Oxytrichidae</taxon>
        <taxon>Stylonychinae</taxon>
        <taxon>Stylonychia</taxon>
    </lineage>
</organism>
<keyword evidence="3" id="KW-1185">Reference proteome</keyword>
<evidence type="ECO:0000256" key="1">
    <source>
        <dbReference type="SAM" id="MobiDB-lite"/>
    </source>
</evidence>
<dbReference type="Proteomes" id="UP000039865">
    <property type="component" value="Unassembled WGS sequence"/>
</dbReference>
<reference evidence="2 3" key="1">
    <citation type="submission" date="2014-06" db="EMBL/GenBank/DDBJ databases">
        <authorList>
            <person name="Swart Estienne"/>
        </authorList>
    </citation>
    <scope>NUCLEOTIDE SEQUENCE [LARGE SCALE GENOMIC DNA]</scope>
    <source>
        <strain evidence="2 3">130c</strain>
    </source>
</reference>